<dbReference type="RefSeq" id="WP_027311741.1">
    <property type="nucleotide sequence ID" value="NZ_JBHLZN010000002.1"/>
</dbReference>
<gene>
    <name evidence="2" type="ORF">ACFFLH_07570</name>
</gene>
<evidence type="ECO:0000313" key="3">
    <source>
        <dbReference type="Proteomes" id="UP001589628"/>
    </source>
</evidence>
<organism evidence="2 3">
    <name type="scientific">Balneatrix alpica</name>
    <dbReference type="NCBI Taxonomy" id="75684"/>
    <lineage>
        <taxon>Bacteria</taxon>
        <taxon>Pseudomonadati</taxon>
        <taxon>Pseudomonadota</taxon>
        <taxon>Gammaproteobacteria</taxon>
        <taxon>Oceanospirillales</taxon>
        <taxon>Balneatrichaceae</taxon>
        <taxon>Balneatrix</taxon>
    </lineage>
</organism>
<dbReference type="Pfam" id="PF12802">
    <property type="entry name" value="MarR_2"/>
    <property type="match status" value="1"/>
</dbReference>
<keyword evidence="3" id="KW-1185">Reference proteome</keyword>
<evidence type="ECO:0000259" key="1">
    <source>
        <dbReference type="PROSITE" id="PS50995"/>
    </source>
</evidence>
<dbReference type="Gene3D" id="1.10.10.10">
    <property type="entry name" value="Winged helix-like DNA-binding domain superfamily/Winged helix DNA-binding domain"/>
    <property type="match status" value="1"/>
</dbReference>
<dbReference type="InterPro" id="IPR000835">
    <property type="entry name" value="HTH_MarR-typ"/>
</dbReference>
<dbReference type="InterPro" id="IPR036390">
    <property type="entry name" value="WH_DNA-bd_sf"/>
</dbReference>
<accession>A0ABV5ZDL3</accession>
<dbReference type="PANTHER" id="PTHR33164:SF107">
    <property type="entry name" value="TRANSCRIPTIONAL REGULATORY PROTEIN"/>
    <property type="match status" value="1"/>
</dbReference>
<feature type="domain" description="HTH marR-type" evidence="1">
    <location>
        <begin position="2"/>
        <end position="135"/>
    </location>
</feature>
<dbReference type="Proteomes" id="UP001589628">
    <property type="component" value="Unassembled WGS sequence"/>
</dbReference>
<dbReference type="EMBL" id="JBHLZN010000002">
    <property type="protein sequence ID" value="MFB9886261.1"/>
    <property type="molecule type" value="Genomic_DNA"/>
</dbReference>
<dbReference type="InterPro" id="IPR036388">
    <property type="entry name" value="WH-like_DNA-bd_sf"/>
</dbReference>
<proteinExistence type="predicted"/>
<dbReference type="PROSITE" id="PS50995">
    <property type="entry name" value="HTH_MARR_2"/>
    <property type="match status" value="1"/>
</dbReference>
<reference evidence="2 3" key="1">
    <citation type="submission" date="2024-09" db="EMBL/GenBank/DDBJ databases">
        <authorList>
            <person name="Sun Q."/>
            <person name="Mori K."/>
        </authorList>
    </citation>
    <scope>NUCLEOTIDE SEQUENCE [LARGE SCALE GENOMIC DNA]</scope>
    <source>
        <strain evidence="2 3">ATCC 51285</strain>
    </source>
</reference>
<dbReference type="InterPro" id="IPR039422">
    <property type="entry name" value="MarR/SlyA-like"/>
</dbReference>
<comment type="caution">
    <text evidence="2">The sequence shown here is derived from an EMBL/GenBank/DDBJ whole genome shotgun (WGS) entry which is preliminary data.</text>
</comment>
<dbReference type="SUPFAM" id="SSF46785">
    <property type="entry name" value="Winged helix' DNA-binding domain"/>
    <property type="match status" value="1"/>
</dbReference>
<dbReference type="SMART" id="SM00347">
    <property type="entry name" value="HTH_MARR"/>
    <property type="match status" value="1"/>
</dbReference>
<protein>
    <submittedName>
        <fullName evidence="2">MarR family winged helix-turn-helix transcriptional regulator</fullName>
    </submittedName>
</protein>
<name>A0ABV5ZDL3_9GAMM</name>
<sequence length="138" mass="15544">MQHRLFFLLTQAQKRLYRHADRRCEQELGSSVTQLAALLYIVKQPGCLQKDLAAELDLNKSAITGLLSRMEANGLVSRQTPSDDARGQALYPTALGESKAAAVKPLIQQFNQRFSEAFSEQELALVARFLNFILEQYD</sequence>
<evidence type="ECO:0000313" key="2">
    <source>
        <dbReference type="EMBL" id="MFB9886261.1"/>
    </source>
</evidence>
<dbReference type="PANTHER" id="PTHR33164">
    <property type="entry name" value="TRANSCRIPTIONAL REGULATOR, MARR FAMILY"/>
    <property type="match status" value="1"/>
</dbReference>